<gene>
    <name evidence="1" type="ORF">F383_14248</name>
</gene>
<proteinExistence type="predicted"/>
<evidence type="ECO:0000313" key="1">
    <source>
        <dbReference type="EMBL" id="KHG30330.1"/>
    </source>
</evidence>
<dbReference type="EMBL" id="KN455979">
    <property type="protein sequence ID" value="KHG30330.1"/>
    <property type="molecule type" value="Genomic_DNA"/>
</dbReference>
<protein>
    <submittedName>
        <fullName evidence="1">Uncharacterized protein</fullName>
    </submittedName>
</protein>
<accession>A0A0B0PZ69</accession>
<sequence>MAFSKLDLTWAR</sequence>
<evidence type="ECO:0000313" key="2">
    <source>
        <dbReference type="Proteomes" id="UP000032142"/>
    </source>
</evidence>
<name>A0A0B0PZ69_GOSAR</name>
<reference evidence="2" key="1">
    <citation type="submission" date="2014-09" db="EMBL/GenBank/DDBJ databases">
        <authorList>
            <person name="Mudge J."/>
            <person name="Ramaraj T."/>
            <person name="Lindquist I.E."/>
            <person name="Bharti A.K."/>
            <person name="Sundararajan A."/>
            <person name="Cameron C.T."/>
            <person name="Woodward J.E."/>
            <person name="May G.D."/>
            <person name="Brubaker C."/>
            <person name="Broadhvest J."/>
            <person name="Wilkins T.A."/>
        </authorList>
    </citation>
    <scope>NUCLEOTIDE SEQUENCE</scope>
    <source>
        <strain evidence="2">cv. AKA8401</strain>
    </source>
</reference>
<organism evidence="1 2">
    <name type="scientific">Gossypium arboreum</name>
    <name type="common">Tree cotton</name>
    <name type="synonym">Gossypium nanking</name>
    <dbReference type="NCBI Taxonomy" id="29729"/>
    <lineage>
        <taxon>Eukaryota</taxon>
        <taxon>Viridiplantae</taxon>
        <taxon>Streptophyta</taxon>
        <taxon>Embryophyta</taxon>
        <taxon>Tracheophyta</taxon>
        <taxon>Spermatophyta</taxon>
        <taxon>Magnoliopsida</taxon>
        <taxon>eudicotyledons</taxon>
        <taxon>Gunneridae</taxon>
        <taxon>Pentapetalae</taxon>
        <taxon>rosids</taxon>
        <taxon>malvids</taxon>
        <taxon>Malvales</taxon>
        <taxon>Malvaceae</taxon>
        <taxon>Malvoideae</taxon>
        <taxon>Gossypium</taxon>
    </lineage>
</organism>
<dbReference type="Proteomes" id="UP000032142">
    <property type="component" value="Unassembled WGS sequence"/>
</dbReference>
<keyword evidence="2" id="KW-1185">Reference proteome</keyword>